<name>A0A176ZFX1_9BRAD</name>
<protein>
    <submittedName>
        <fullName evidence="2">Uncharacterized protein</fullName>
    </submittedName>
</protein>
<dbReference type="AlphaFoldDB" id="A0A176ZFX1"/>
<proteinExistence type="predicted"/>
<evidence type="ECO:0000256" key="1">
    <source>
        <dbReference type="SAM" id="MobiDB-lite"/>
    </source>
</evidence>
<dbReference type="EMBL" id="LSEF01000033">
    <property type="protein sequence ID" value="OAF18666.1"/>
    <property type="molecule type" value="Genomic_DNA"/>
</dbReference>
<gene>
    <name evidence="2" type="ORF">AXW67_03915</name>
</gene>
<reference evidence="2 3" key="1">
    <citation type="submission" date="2016-02" db="EMBL/GenBank/DDBJ databases">
        <title>Draft genome sequence of the strain BR 10247T Bradyrhizobium neotropicale isolated from nodules of Centrolobium paraense.</title>
        <authorList>
            <person name="Simoes-Araujo J.L."/>
            <person name="Barauna A.C."/>
            <person name="Silva K."/>
            <person name="Zilli J.E."/>
        </authorList>
    </citation>
    <scope>NUCLEOTIDE SEQUENCE [LARGE SCALE GENOMIC DNA]</scope>
    <source>
        <strain evidence="2 3">BR 10247</strain>
    </source>
</reference>
<evidence type="ECO:0000313" key="3">
    <source>
        <dbReference type="Proteomes" id="UP000077173"/>
    </source>
</evidence>
<keyword evidence="3" id="KW-1185">Reference proteome</keyword>
<accession>A0A176ZFX1</accession>
<evidence type="ECO:0000313" key="2">
    <source>
        <dbReference type="EMBL" id="OAF18666.1"/>
    </source>
</evidence>
<feature type="region of interest" description="Disordered" evidence="1">
    <location>
        <begin position="1"/>
        <end position="20"/>
    </location>
</feature>
<dbReference type="Proteomes" id="UP000077173">
    <property type="component" value="Unassembled WGS sequence"/>
</dbReference>
<organism evidence="2 3">
    <name type="scientific">Bradyrhizobium neotropicale</name>
    <dbReference type="NCBI Taxonomy" id="1497615"/>
    <lineage>
        <taxon>Bacteria</taxon>
        <taxon>Pseudomonadati</taxon>
        <taxon>Pseudomonadota</taxon>
        <taxon>Alphaproteobacteria</taxon>
        <taxon>Hyphomicrobiales</taxon>
        <taxon>Nitrobacteraceae</taxon>
        <taxon>Bradyrhizobium</taxon>
    </lineage>
</organism>
<sequence length="66" mass="7077">MSWVALEDAHHGDERDAAQAGLNEAAGRELKRLWGLRAPQTCAIRDQLGWVIGQIGARPVVATGSV</sequence>
<dbReference type="GeneID" id="32587989"/>
<feature type="compositionally biased region" description="Basic and acidic residues" evidence="1">
    <location>
        <begin position="7"/>
        <end position="17"/>
    </location>
</feature>
<comment type="caution">
    <text evidence="2">The sequence shown here is derived from an EMBL/GenBank/DDBJ whole genome shotgun (WGS) entry which is preliminary data.</text>
</comment>